<name>A0A5C5G931_9RHOB</name>
<dbReference type="InterPro" id="IPR005845">
    <property type="entry name" value="A-D-PHexomutase_a/b/a-II"/>
</dbReference>
<evidence type="ECO:0000256" key="2">
    <source>
        <dbReference type="ARBA" id="ARBA00010231"/>
    </source>
</evidence>
<dbReference type="CDD" id="cd03088">
    <property type="entry name" value="ManB"/>
    <property type="match status" value="1"/>
</dbReference>
<evidence type="ECO:0000256" key="1">
    <source>
        <dbReference type="ARBA" id="ARBA00001946"/>
    </source>
</evidence>
<dbReference type="InterPro" id="IPR005844">
    <property type="entry name" value="A-D-PHexomutase_a/b/a-I"/>
</dbReference>
<sequence length="455" mass="46516">MAPKFGTSGLRGLVVEMTEPLIADHVTAFLASCDTGGRLLIGRDLRPSSPEMAATVAAAARAAGADVTDCGALPTPALALAALEADAGAVMVTGSHIPADRNGLKFYTRKGEITKADEAAITGALGAAPGGSSGGSETDEAAADRFVARYVSAFGPAALTGRRIGLYAHSAVGRDMLAEVLSGLGADVVELARSDIFIPVDTEAVDPETRSQLTTWIAAHGLDAIASTDGDSDRPMLTDETGRVIPGDVLGQITAKMLGAEVVVTPISSNSGVLEKGFGRVLRTKIGSPFVIAGMEEAGGKVAGYEANGGFLLGFEAEGPAGPLPALPTRDSFLPIVAPLVAAGGALSALVAAEPARFTAADRLQEIPTERSRALLDSLLTDAAARADFLAFAGEEAGQDTTDGLRMTTVDGTVIHLRPSGNAPEFRLYVEADSRERAEELLAAGLQRLSTVLAG</sequence>
<keyword evidence="3" id="KW-0597">Phosphoprotein</keyword>
<dbReference type="GO" id="GO:0005975">
    <property type="term" value="P:carbohydrate metabolic process"/>
    <property type="evidence" value="ECO:0007669"/>
    <property type="project" value="InterPro"/>
</dbReference>
<dbReference type="Pfam" id="PF00408">
    <property type="entry name" value="PGM_PMM_IV"/>
    <property type="match status" value="1"/>
</dbReference>
<proteinExistence type="inferred from homology"/>
<evidence type="ECO:0000256" key="7">
    <source>
        <dbReference type="RuleBase" id="RU004326"/>
    </source>
</evidence>
<dbReference type="Gene3D" id="3.30.310.50">
    <property type="entry name" value="Alpha-D-phosphohexomutase, C-terminal domain"/>
    <property type="match status" value="1"/>
</dbReference>
<dbReference type="GO" id="GO:0000287">
    <property type="term" value="F:magnesium ion binding"/>
    <property type="evidence" value="ECO:0007669"/>
    <property type="project" value="InterPro"/>
</dbReference>
<dbReference type="RefSeq" id="WP_140197595.1">
    <property type="nucleotide sequence ID" value="NZ_CP065916.1"/>
</dbReference>
<dbReference type="InterPro" id="IPR005843">
    <property type="entry name" value="A-D-PHexomutase_C"/>
</dbReference>
<dbReference type="SUPFAM" id="SSF55957">
    <property type="entry name" value="Phosphoglucomutase, C-terminal domain"/>
    <property type="match status" value="1"/>
</dbReference>
<comment type="similarity">
    <text evidence="2 7">Belongs to the phosphohexose mutase family.</text>
</comment>
<feature type="domain" description="Alpha-D-phosphohexomutase alpha/beta/alpha" evidence="9">
    <location>
        <begin position="4"/>
        <end position="123"/>
    </location>
</feature>
<dbReference type="InterPro" id="IPR005846">
    <property type="entry name" value="A-D-PHexomutase_a/b/a-III"/>
</dbReference>
<keyword evidence="5 7" id="KW-0460">Magnesium</keyword>
<comment type="caution">
    <text evidence="12">The sequence shown here is derived from an EMBL/GenBank/DDBJ whole genome shotgun (WGS) entry which is preliminary data.</text>
</comment>
<dbReference type="OrthoDB" id="9803322at2"/>
<accession>A0A5C5G931</accession>
<comment type="cofactor">
    <cofactor evidence="1">
        <name>Mg(2+)</name>
        <dbReference type="ChEBI" id="CHEBI:18420"/>
    </cofactor>
</comment>
<dbReference type="PROSITE" id="PS00710">
    <property type="entry name" value="PGM_PMM"/>
    <property type="match status" value="1"/>
</dbReference>
<evidence type="ECO:0000256" key="5">
    <source>
        <dbReference type="ARBA" id="ARBA00022842"/>
    </source>
</evidence>
<evidence type="ECO:0000259" key="8">
    <source>
        <dbReference type="Pfam" id="PF00408"/>
    </source>
</evidence>
<dbReference type="PANTHER" id="PTHR42946:SF1">
    <property type="entry name" value="PHOSPHOGLUCOMUTASE (ALPHA-D-GLUCOSE-1,6-BISPHOSPHATE-DEPENDENT)"/>
    <property type="match status" value="1"/>
</dbReference>
<organism evidence="12 13">
    <name type="scientific">Pelagovum pacificum</name>
    <dbReference type="NCBI Taxonomy" id="2588711"/>
    <lineage>
        <taxon>Bacteria</taxon>
        <taxon>Pseudomonadati</taxon>
        <taxon>Pseudomonadota</taxon>
        <taxon>Alphaproteobacteria</taxon>
        <taxon>Rhodobacterales</taxon>
        <taxon>Paracoccaceae</taxon>
        <taxon>Pelagovum</taxon>
    </lineage>
</organism>
<dbReference type="PANTHER" id="PTHR42946">
    <property type="entry name" value="PHOSPHOHEXOSE MUTASE"/>
    <property type="match status" value="1"/>
</dbReference>
<dbReference type="Pfam" id="PF02879">
    <property type="entry name" value="PGM_PMM_II"/>
    <property type="match status" value="1"/>
</dbReference>
<evidence type="ECO:0000259" key="9">
    <source>
        <dbReference type="Pfam" id="PF02878"/>
    </source>
</evidence>
<dbReference type="Pfam" id="PF02878">
    <property type="entry name" value="PGM_PMM_I"/>
    <property type="match status" value="1"/>
</dbReference>
<dbReference type="GO" id="GO:0004615">
    <property type="term" value="F:phosphomannomutase activity"/>
    <property type="evidence" value="ECO:0007669"/>
    <property type="project" value="TreeGrafter"/>
</dbReference>
<dbReference type="AlphaFoldDB" id="A0A5C5G931"/>
<feature type="domain" description="Alpha-D-phosphohexomutase C-terminal" evidence="8">
    <location>
        <begin position="396"/>
        <end position="443"/>
    </location>
</feature>
<dbReference type="InterPro" id="IPR016066">
    <property type="entry name" value="A-D-PHexomutase_CS"/>
</dbReference>
<evidence type="ECO:0000256" key="3">
    <source>
        <dbReference type="ARBA" id="ARBA00022553"/>
    </source>
</evidence>
<evidence type="ECO:0000313" key="12">
    <source>
        <dbReference type="EMBL" id="TNY30542.1"/>
    </source>
</evidence>
<dbReference type="Gene3D" id="3.40.120.10">
    <property type="entry name" value="Alpha-D-Glucose-1,6-Bisphosphate, subunit A, domain 3"/>
    <property type="match status" value="3"/>
</dbReference>
<dbReference type="SUPFAM" id="SSF53738">
    <property type="entry name" value="Phosphoglucomutase, first 3 domains"/>
    <property type="match status" value="3"/>
</dbReference>
<keyword evidence="13" id="KW-1185">Reference proteome</keyword>
<gene>
    <name evidence="12" type="ORF">FHY64_19650</name>
</gene>
<dbReference type="InterPro" id="IPR050060">
    <property type="entry name" value="Phosphoglucosamine_mutase"/>
</dbReference>
<reference evidence="12 13" key="1">
    <citation type="submission" date="2019-06" db="EMBL/GenBank/DDBJ databases">
        <title>Genome of new Rhodobacteraceae sp. SM1903.</title>
        <authorList>
            <person name="Ren X."/>
        </authorList>
    </citation>
    <scope>NUCLEOTIDE SEQUENCE [LARGE SCALE GENOMIC DNA]</scope>
    <source>
        <strain evidence="12 13">SM1903</strain>
    </source>
</reference>
<evidence type="ECO:0000256" key="6">
    <source>
        <dbReference type="ARBA" id="ARBA00023235"/>
    </source>
</evidence>
<dbReference type="EMBL" id="VFFF01000005">
    <property type="protein sequence ID" value="TNY30542.1"/>
    <property type="molecule type" value="Genomic_DNA"/>
</dbReference>
<protein>
    <submittedName>
        <fullName evidence="12">Phosphomannomutase</fullName>
    </submittedName>
</protein>
<evidence type="ECO:0000259" key="10">
    <source>
        <dbReference type="Pfam" id="PF02879"/>
    </source>
</evidence>
<evidence type="ECO:0000259" key="11">
    <source>
        <dbReference type="Pfam" id="PF02880"/>
    </source>
</evidence>
<keyword evidence="6" id="KW-0413">Isomerase</keyword>
<dbReference type="Proteomes" id="UP000314011">
    <property type="component" value="Unassembled WGS sequence"/>
</dbReference>
<evidence type="ECO:0000256" key="4">
    <source>
        <dbReference type="ARBA" id="ARBA00022723"/>
    </source>
</evidence>
<dbReference type="Pfam" id="PF02880">
    <property type="entry name" value="PGM_PMM_III"/>
    <property type="match status" value="1"/>
</dbReference>
<evidence type="ECO:0000313" key="13">
    <source>
        <dbReference type="Proteomes" id="UP000314011"/>
    </source>
</evidence>
<feature type="domain" description="Alpha-D-phosphohexomutase alpha/beta/alpha" evidence="10">
    <location>
        <begin position="145"/>
        <end position="242"/>
    </location>
</feature>
<feature type="domain" description="Alpha-D-phosphohexomutase alpha/beta/alpha" evidence="11">
    <location>
        <begin position="258"/>
        <end position="317"/>
    </location>
</feature>
<dbReference type="InterPro" id="IPR036900">
    <property type="entry name" value="A-D-PHexomutase_C_sf"/>
</dbReference>
<dbReference type="InterPro" id="IPR016055">
    <property type="entry name" value="A-D-PHexomutase_a/b/a-I/II/III"/>
</dbReference>
<keyword evidence="4 7" id="KW-0479">Metal-binding</keyword>